<dbReference type="Pfam" id="PF06114">
    <property type="entry name" value="Peptidase_M78"/>
    <property type="match status" value="1"/>
</dbReference>
<evidence type="ECO:0000259" key="1">
    <source>
        <dbReference type="Pfam" id="PF06114"/>
    </source>
</evidence>
<dbReference type="HOGENOM" id="CLU_149872_0_0_9"/>
<protein>
    <recommendedName>
        <fullName evidence="1">IrrE N-terminal-like domain-containing protein</fullName>
    </recommendedName>
</protein>
<name>E6U578_ETHHY</name>
<reference evidence="2 3" key="1">
    <citation type="submission" date="2010-12" db="EMBL/GenBank/DDBJ databases">
        <title>Complete sequence of Ethanoligenens harbinense YUAN-3.</title>
        <authorList>
            <person name="Lucas S."/>
            <person name="Copeland A."/>
            <person name="Lapidus A."/>
            <person name="Cheng J.-F."/>
            <person name="Bruce D."/>
            <person name="Goodwin L."/>
            <person name="Pitluck S."/>
            <person name="Chertkov O."/>
            <person name="Misra M."/>
            <person name="Detter J.C."/>
            <person name="Han C."/>
            <person name="Tapia R."/>
            <person name="Land M."/>
            <person name="Hauser L."/>
            <person name="Jeffries C."/>
            <person name="Kyrpides N."/>
            <person name="Ivanova N."/>
            <person name="Mikhailova N."/>
            <person name="Wang A."/>
            <person name="Mouttaki H."/>
            <person name="He Z."/>
            <person name="Zhou J."/>
            <person name="Hemme C.L."/>
            <person name="Woyke T."/>
        </authorList>
    </citation>
    <scope>NUCLEOTIDE SEQUENCE [LARGE SCALE GENOMIC DNA]</scope>
    <source>
        <strain evidence="3">DSM 18485 / JCM 12961 / CGMCC 1.5033 / YUAN-3</strain>
    </source>
</reference>
<dbReference type="EMBL" id="CP002400">
    <property type="protein sequence ID" value="ADU27891.1"/>
    <property type="molecule type" value="Genomic_DNA"/>
</dbReference>
<dbReference type="AlphaFoldDB" id="E6U578"/>
<organism evidence="2 3">
    <name type="scientific">Ethanoligenens harbinense (strain DSM 18485 / JCM 12961 / CGMCC 1.5033 / YUAN-3)</name>
    <dbReference type="NCBI Taxonomy" id="663278"/>
    <lineage>
        <taxon>Bacteria</taxon>
        <taxon>Bacillati</taxon>
        <taxon>Bacillota</taxon>
        <taxon>Clostridia</taxon>
        <taxon>Eubacteriales</taxon>
        <taxon>Oscillospiraceae</taxon>
        <taxon>Ethanoligenens</taxon>
    </lineage>
</organism>
<evidence type="ECO:0000313" key="3">
    <source>
        <dbReference type="Proteomes" id="UP000001551"/>
    </source>
</evidence>
<sequence>MDILDELYQDAAENQIPVYDGPLGEIKGVIADLGDGAAAIGLNTGKMEDRQETAETFAHELGHYHTGTYYRAYNPLQLRSKMEYKADVWTVERLLPVERLRRAFAENCRECWELAEYLGCSERLVARAVQIYRQKGLL</sequence>
<feature type="domain" description="IrrE N-terminal-like" evidence="1">
    <location>
        <begin position="38"/>
        <end position="127"/>
    </location>
</feature>
<dbReference type="InterPro" id="IPR010359">
    <property type="entry name" value="IrrE_HExxH"/>
</dbReference>
<dbReference type="eggNOG" id="COG2856">
    <property type="taxonomic scope" value="Bacteria"/>
</dbReference>
<dbReference type="Proteomes" id="UP000001551">
    <property type="component" value="Chromosome"/>
</dbReference>
<evidence type="ECO:0000313" key="2">
    <source>
        <dbReference type="EMBL" id="ADU27891.1"/>
    </source>
</evidence>
<dbReference type="KEGG" id="eha:Ethha_2392"/>
<dbReference type="STRING" id="663278.Ethha_2392"/>
<gene>
    <name evidence="2" type="ordered locus">Ethha_2392</name>
</gene>
<keyword evidence="3" id="KW-1185">Reference proteome</keyword>
<dbReference type="RefSeq" id="WP_013486237.1">
    <property type="nucleotide sequence ID" value="NC_014828.1"/>
</dbReference>
<accession>E6U578</accession>
<proteinExistence type="predicted"/>